<comment type="similarity">
    <text evidence="1">Belongs to the ABC transporter superfamily.</text>
</comment>
<feature type="transmembrane region" description="Helical" evidence="6">
    <location>
        <begin position="575"/>
        <end position="595"/>
    </location>
</feature>
<feature type="region of interest" description="Disordered" evidence="5">
    <location>
        <begin position="294"/>
        <end position="315"/>
    </location>
</feature>
<gene>
    <name evidence="8" type="ORF">RM590_29195</name>
</gene>
<feature type="domain" description="ABC transporter" evidence="7">
    <location>
        <begin position="2"/>
        <end position="228"/>
    </location>
</feature>
<comment type="caution">
    <text evidence="8">The sequence shown here is derived from an EMBL/GenBank/DDBJ whole genome shotgun (WGS) entry which is preliminary data.</text>
</comment>
<dbReference type="RefSeq" id="WP_311707753.1">
    <property type="nucleotide sequence ID" value="NZ_JAVREL010000022.1"/>
</dbReference>
<proteinExistence type="inferred from homology"/>
<sequence>MIQAIGLTSASRHGRPPAVDDLTFEARPGGVTALLGPSGAGKSTALRLMLQLLPGRGVALFRGRPLSRVPHPAREIGVLLGDVPGHPARTAIGHLRMLAAAAGVPASRADDVLDVVGLSGLADRRLRHFSRGMDRRLGLAGALLGDPHTLVLDEPADGLAPRETAWLYGLLRGYAEQGGAVLVTTQDAEETARFADRVVSLDAGRLVADQTAADFRRARLRPRVAVRTPHAERLAVVLAREFRTDPDAAAGEPAEVVRESGSRLSVFGSTCATVGEIAYRHRIVVHQLADEVGDAGDRSPTGPLHRADGRTAPDAAPEAGVTAAAEAATHYRAGAALPPRLPALPPPGPSWPIRYELRRWAGLRTAWWLMSAALLAGLVAALALASEVPGPAERVLTGWAEPLPLPPVAIVSGVLGALAFGQEFRFPALTPAHVAVPRRLSLLTGKLFVSAVAALLLCCAALTVNSTSFTLVFGHDIPFDGSWQVALLGTAALSVGCAWAGLLAAGIFRSTLVGLAAVAAVPLALTPALRALLDGPAGQSLDGLPGRLHALTTLPFPSGVDRWLSASAHLASQPIGWALALSLTVLLCGYALVSLRNGVR</sequence>
<keyword evidence="9" id="KW-1185">Reference proteome</keyword>
<keyword evidence="6" id="KW-0812">Transmembrane</keyword>
<dbReference type="Proteomes" id="UP001183246">
    <property type="component" value="Unassembled WGS sequence"/>
</dbReference>
<feature type="transmembrane region" description="Helical" evidence="6">
    <location>
        <begin position="512"/>
        <end position="533"/>
    </location>
</feature>
<dbReference type="InterPro" id="IPR003593">
    <property type="entry name" value="AAA+_ATPase"/>
</dbReference>
<reference evidence="9" key="1">
    <citation type="submission" date="2023-07" db="EMBL/GenBank/DDBJ databases">
        <title>30 novel species of actinomycetes from the DSMZ collection.</title>
        <authorList>
            <person name="Nouioui I."/>
        </authorList>
    </citation>
    <scope>NUCLEOTIDE SEQUENCE [LARGE SCALE GENOMIC DNA]</scope>
    <source>
        <strain evidence="9">DSM 44938</strain>
    </source>
</reference>
<accession>A0ABU2MYA1</accession>
<evidence type="ECO:0000313" key="8">
    <source>
        <dbReference type="EMBL" id="MDT0346631.1"/>
    </source>
</evidence>
<keyword evidence="2" id="KW-0813">Transport</keyword>
<dbReference type="SUPFAM" id="SSF52540">
    <property type="entry name" value="P-loop containing nucleoside triphosphate hydrolases"/>
    <property type="match status" value="1"/>
</dbReference>
<dbReference type="PANTHER" id="PTHR43335">
    <property type="entry name" value="ABC TRANSPORTER, ATP-BINDING PROTEIN"/>
    <property type="match status" value="1"/>
</dbReference>
<dbReference type="InterPro" id="IPR027417">
    <property type="entry name" value="P-loop_NTPase"/>
</dbReference>
<dbReference type="PANTHER" id="PTHR43335:SF4">
    <property type="entry name" value="ABC TRANSPORTER, ATP-BINDING PROTEIN"/>
    <property type="match status" value="1"/>
</dbReference>
<evidence type="ECO:0000256" key="6">
    <source>
        <dbReference type="SAM" id="Phobius"/>
    </source>
</evidence>
<feature type="transmembrane region" description="Helical" evidence="6">
    <location>
        <begin position="366"/>
        <end position="385"/>
    </location>
</feature>
<evidence type="ECO:0000313" key="9">
    <source>
        <dbReference type="Proteomes" id="UP001183246"/>
    </source>
</evidence>
<feature type="transmembrane region" description="Helical" evidence="6">
    <location>
        <begin position="442"/>
        <end position="463"/>
    </location>
</feature>
<keyword evidence="6" id="KW-0472">Membrane</keyword>
<dbReference type="Gene3D" id="3.40.50.300">
    <property type="entry name" value="P-loop containing nucleotide triphosphate hydrolases"/>
    <property type="match status" value="1"/>
</dbReference>
<keyword evidence="4 8" id="KW-0067">ATP-binding</keyword>
<dbReference type="InterPro" id="IPR003439">
    <property type="entry name" value="ABC_transporter-like_ATP-bd"/>
</dbReference>
<dbReference type="SMART" id="SM00382">
    <property type="entry name" value="AAA"/>
    <property type="match status" value="1"/>
</dbReference>
<name>A0ABU2MYA1_9ACTN</name>
<dbReference type="EMBL" id="JAVREL010000022">
    <property type="protein sequence ID" value="MDT0346631.1"/>
    <property type="molecule type" value="Genomic_DNA"/>
</dbReference>
<evidence type="ECO:0000256" key="3">
    <source>
        <dbReference type="ARBA" id="ARBA00022741"/>
    </source>
</evidence>
<keyword evidence="3" id="KW-0547">Nucleotide-binding</keyword>
<evidence type="ECO:0000256" key="1">
    <source>
        <dbReference type="ARBA" id="ARBA00005417"/>
    </source>
</evidence>
<evidence type="ECO:0000259" key="7">
    <source>
        <dbReference type="PROSITE" id="PS50893"/>
    </source>
</evidence>
<dbReference type="GO" id="GO:0005524">
    <property type="term" value="F:ATP binding"/>
    <property type="evidence" value="ECO:0007669"/>
    <property type="project" value="UniProtKB-KW"/>
</dbReference>
<organism evidence="8 9">
    <name type="scientific">Streptomyces litchfieldiae</name>
    <dbReference type="NCBI Taxonomy" id="3075543"/>
    <lineage>
        <taxon>Bacteria</taxon>
        <taxon>Bacillati</taxon>
        <taxon>Actinomycetota</taxon>
        <taxon>Actinomycetes</taxon>
        <taxon>Kitasatosporales</taxon>
        <taxon>Streptomycetaceae</taxon>
        <taxon>Streptomyces</taxon>
    </lineage>
</organism>
<keyword evidence="6" id="KW-1133">Transmembrane helix</keyword>
<protein>
    <submittedName>
        <fullName evidence="8">ABC transporter ATP-binding protein</fullName>
    </submittedName>
</protein>
<feature type="transmembrane region" description="Helical" evidence="6">
    <location>
        <begin position="405"/>
        <end position="421"/>
    </location>
</feature>
<evidence type="ECO:0000256" key="5">
    <source>
        <dbReference type="SAM" id="MobiDB-lite"/>
    </source>
</evidence>
<dbReference type="Pfam" id="PF00005">
    <property type="entry name" value="ABC_tran"/>
    <property type="match status" value="1"/>
</dbReference>
<feature type="transmembrane region" description="Helical" evidence="6">
    <location>
        <begin position="483"/>
        <end position="505"/>
    </location>
</feature>
<evidence type="ECO:0000256" key="4">
    <source>
        <dbReference type="ARBA" id="ARBA00022840"/>
    </source>
</evidence>
<dbReference type="PROSITE" id="PS50893">
    <property type="entry name" value="ABC_TRANSPORTER_2"/>
    <property type="match status" value="1"/>
</dbReference>
<evidence type="ECO:0000256" key="2">
    <source>
        <dbReference type="ARBA" id="ARBA00022448"/>
    </source>
</evidence>